<proteinExistence type="predicted"/>
<dbReference type="AlphaFoldDB" id="A0A6J7RIR3"/>
<protein>
    <submittedName>
        <fullName evidence="2">Unannotated protein</fullName>
    </submittedName>
</protein>
<reference evidence="2" key="1">
    <citation type="submission" date="2020-05" db="EMBL/GenBank/DDBJ databases">
        <authorList>
            <person name="Chiriac C."/>
            <person name="Salcher M."/>
            <person name="Ghai R."/>
            <person name="Kavagutti S V."/>
        </authorList>
    </citation>
    <scope>NUCLEOTIDE SEQUENCE</scope>
</reference>
<accession>A0A6J7RIR3</accession>
<gene>
    <name evidence="2" type="ORF">UFOPK4173_00404</name>
</gene>
<feature type="compositionally biased region" description="Low complexity" evidence="1">
    <location>
        <begin position="116"/>
        <end position="130"/>
    </location>
</feature>
<name>A0A6J7RIR3_9ZZZZ</name>
<organism evidence="2">
    <name type="scientific">freshwater metagenome</name>
    <dbReference type="NCBI Taxonomy" id="449393"/>
    <lineage>
        <taxon>unclassified sequences</taxon>
        <taxon>metagenomes</taxon>
        <taxon>ecological metagenomes</taxon>
    </lineage>
</organism>
<evidence type="ECO:0000256" key="1">
    <source>
        <dbReference type="SAM" id="MobiDB-lite"/>
    </source>
</evidence>
<evidence type="ECO:0000313" key="2">
    <source>
        <dbReference type="EMBL" id="CAB5028662.1"/>
    </source>
</evidence>
<sequence length="247" mass="27190">MNHNSADPIAKRIAAYTPTTLSAQRWKQLRKVVCELVQSTPPHNTEDAKSLLVATCNYLAWLDKNTSTATTNMADALTETRIIAYTAELATSAAQKTVKNQLGRLRRLHRNAHNIPTPNTSTANTTTHTAQRCTPYSPEELNTLLSLTNPEITTTVTLALTTGTVIPTAHTHPNGYPRSVWDTARRAARTAGIQLDSRRLHATWAHQQSQLPTPAAQLIRQGLSTTDLNTISRTVHPLPVEQLKLAR</sequence>
<feature type="region of interest" description="Disordered" evidence="1">
    <location>
        <begin position="112"/>
        <end position="132"/>
    </location>
</feature>
<dbReference type="EMBL" id="CAFBPW010000028">
    <property type="protein sequence ID" value="CAB5028662.1"/>
    <property type="molecule type" value="Genomic_DNA"/>
</dbReference>